<evidence type="ECO:0000256" key="2">
    <source>
        <dbReference type="ARBA" id="ARBA00022448"/>
    </source>
</evidence>
<keyword evidence="2" id="KW-0813">Transport</keyword>
<dbReference type="PANTHER" id="PTHR40980:SF3">
    <property type="entry name" value="TONB-DEPENDENT RECEPTOR-LIKE BETA-BARREL DOMAIN-CONTAINING PROTEIN"/>
    <property type="match status" value="1"/>
</dbReference>
<proteinExistence type="predicted"/>
<evidence type="ECO:0000256" key="6">
    <source>
        <dbReference type="ARBA" id="ARBA00023237"/>
    </source>
</evidence>
<dbReference type="Pfam" id="PF00593">
    <property type="entry name" value="TonB_dep_Rec_b-barrel"/>
    <property type="match status" value="1"/>
</dbReference>
<evidence type="ECO:0000256" key="1">
    <source>
        <dbReference type="ARBA" id="ARBA00004571"/>
    </source>
</evidence>
<dbReference type="Gene3D" id="2.170.130.10">
    <property type="entry name" value="TonB-dependent receptor, plug domain"/>
    <property type="match status" value="1"/>
</dbReference>
<dbReference type="EMBL" id="UOEJ01000089">
    <property type="protein sequence ID" value="VAV97514.1"/>
    <property type="molecule type" value="Genomic_DNA"/>
</dbReference>
<organism evidence="9">
    <name type="scientific">hydrothermal vent metagenome</name>
    <dbReference type="NCBI Taxonomy" id="652676"/>
    <lineage>
        <taxon>unclassified sequences</taxon>
        <taxon>metagenomes</taxon>
        <taxon>ecological metagenomes</taxon>
    </lineage>
</organism>
<dbReference type="SUPFAM" id="SSF56935">
    <property type="entry name" value="Porins"/>
    <property type="match status" value="1"/>
</dbReference>
<dbReference type="InterPro" id="IPR010104">
    <property type="entry name" value="TonB_rcpt_bac"/>
</dbReference>
<dbReference type="CDD" id="cd01347">
    <property type="entry name" value="ligand_gated_channel"/>
    <property type="match status" value="1"/>
</dbReference>
<feature type="domain" description="TonB-dependent receptor-like beta-barrel" evidence="7">
    <location>
        <begin position="445"/>
        <end position="895"/>
    </location>
</feature>
<evidence type="ECO:0000313" key="9">
    <source>
        <dbReference type="EMBL" id="VAV97514.1"/>
    </source>
</evidence>
<dbReference type="PROSITE" id="PS52016">
    <property type="entry name" value="TONB_DEPENDENT_REC_3"/>
    <property type="match status" value="1"/>
</dbReference>
<dbReference type="InterPro" id="IPR000531">
    <property type="entry name" value="Beta-barrel_TonB"/>
</dbReference>
<evidence type="ECO:0000256" key="5">
    <source>
        <dbReference type="ARBA" id="ARBA00023136"/>
    </source>
</evidence>
<keyword evidence="4" id="KW-0798">TonB box</keyword>
<evidence type="ECO:0000256" key="3">
    <source>
        <dbReference type="ARBA" id="ARBA00022692"/>
    </source>
</evidence>
<dbReference type="AlphaFoldDB" id="A0A3B0RUP7"/>
<reference evidence="9" key="1">
    <citation type="submission" date="2018-06" db="EMBL/GenBank/DDBJ databases">
        <authorList>
            <person name="Zhirakovskaya E."/>
        </authorList>
    </citation>
    <scope>NUCLEOTIDE SEQUENCE</scope>
</reference>
<evidence type="ECO:0000259" key="7">
    <source>
        <dbReference type="Pfam" id="PF00593"/>
    </source>
</evidence>
<keyword evidence="3" id="KW-0812">Transmembrane</keyword>
<accession>A0A3B0RUP7</accession>
<dbReference type="Gene3D" id="2.40.170.20">
    <property type="entry name" value="TonB-dependent receptor, beta-barrel domain"/>
    <property type="match status" value="1"/>
</dbReference>
<sequence length="929" mass="101206">MRLPTHQKDNRTGKYKFLYSALISTAVLAATNPVMAYAEEKTEIDEETVLEEVIVTGIRASIMNSVAKKRNNSSIVEALSAEDIGKLPDASIAESIARLPGLAAQRLDGRANVISIRGLSPDFTTALLNGREQVTSNNNRGVEFDQYPSELMSGVTIYKTPDAGLMGQAIGGTIDLHTIRPLAHGEQSIAVGLRGEYNDLGALNAGTTATGYRGSFSYIDQFADDTVGVAFGYARMVSPSQEERWQAWGYPNLDYNSDNPLVLGGAKPFVKSNKLTRDGLMGVFEYEPDDRFHMLIDVYYSKFNDVQRLRGIEVPGQWGGGWANSGITAISDANGLVTEGVINDAAVVVRNDVTDRDVTTWSAGWNAEYQISDKWSVEGDLAYSKVDRTLRAMESYAGTGRGNGVGATDQIGFKMTDDGSAIFSPGLDYSDPGVIMLGGPFSWGDPLGPSSQDGFINKPVVKDELSAIRLSAERQFEDSAISSVEIGARYSQRDKSLKDNGFYLTLKGYLDDATHMLTVPSEYLLEPTSLAFFGMGDMLSYDSLAFYEDGNYIETDVSDVDQGRAINSWKVKERVFNAYIQANIDTEVNGNRLTGNVGLQVVHTDQSSEGRAAINIGGDIDVSNVTGGDKYWTFLPSANLSYEVSEDTYLRIAGARVMARAPMDKMNASRGFNYNAANASVTDPTRSAWSGWGGNPELRPWMATQFDLSFETYFGDGGYIAMAFFYKKLENIHFDEGTILDFTGATVPAGAPAPATNLGSVWSPTNGEGGGMHGFELSASLPGDLISNSLDGFGALFSASLTKASVRPTKDAPEIDMPGLSETVINATLYYEKHGFQSRISARYRSDFLGEVSGLSLVNDMVFIKAETIFDAQIGYDFSDHGVEGLSVLFQVNNLTNESFSTYQNGDTRQVRDFQNYGRTFMFGLNYRM</sequence>
<protein>
    <submittedName>
        <fullName evidence="9">Predicted maltose-specific TonB-dependent receptor</fullName>
    </submittedName>
</protein>
<gene>
    <name evidence="9" type="ORF">MNBD_ALPHA01-1188</name>
</gene>
<evidence type="ECO:0000259" key="8">
    <source>
        <dbReference type="Pfam" id="PF07715"/>
    </source>
</evidence>
<keyword evidence="5" id="KW-0472">Membrane</keyword>
<evidence type="ECO:0000256" key="4">
    <source>
        <dbReference type="ARBA" id="ARBA00023077"/>
    </source>
</evidence>
<dbReference type="InterPro" id="IPR036942">
    <property type="entry name" value="Beta-barrel_TonB_sf"/>
</dbReference>
<feature type="domain" description="TonB-dependent receptor plug" evidence="8">
    <location>
        <begin position="69"/>
        <end position="173"/>
    </location>
</feature>
<dbReference type="NCBIfam" id="TIGR01782">
    <property type="entry name" value="TonB-Xanth-Caul"/>
    <property type="match status" value="1"/>
</dbReference>
<keyword evidence="6" id="KW-0998">Cell outer membrane</keyword>
<dbReference type="GO" id="GO:0009279">
    <property type="term" value="C:cell outer membrane"/>
    <property type="evidence" value="ECO:0007669"/>
    <property type="project" value="UniProtKB-SubCell"/>
</dbReference>
<dbReference type="InterPro" id="IPR039426">
    <property type="entry name" value="TonB-dep_rcpt-like"/>
</dbReference>
<dbReference type="InterPro" id="IPR012910">
    <property type="entry name" value="Plug_dom"/>
</dbReference>
<dbReference type="PANTHER" id="PTHR40980">
    <property type="entry name" value="PLUG DOMAIN-CONTAINING PROTEIN"/>
    <property type="match status" value="1"/>
</dbReference>
<dbReference type="Pfam" id="PF07715">
    <property type="entry name" value="Plug"/>
    <property type="match status" value="1"/>
</dbReference>
<dbReference type="InterPro" id="IPR037066">
    <property type="entry name" value="Plug_dom_sf"/>
</dbReference>
<comment type="subcellular location">
    <subcellularLocation>
        <location evidence="1">Cell outer membrane</location>
        <topology evidence="1">Multi-pass membrane protein</topology>
    </subcellularLocation>
</comment>
<keyword evidence="9" id="KW-0675">Receptor</keyword>
<name>A0A3B0RUP7_9ZZZZ</name>